<dbReference type="AlphaFoldDB" id="A0AAJ1Z6I9"/>
<dbReference type="EMBL" id="VLYX01000030">
    <property type="protein sequence ID" value="MDR4328357.1"/>
    <property type="molecule type" value="Genomic_DNA"/>
</dbReference>
<reference evidence="2 3" key="1">
    <citation type="submission" date="2017-09" db="EMBL/GenBank/DDBJ databases">
        <title>Large-scale bioinformatics analysis of Bacillus genomes uncovers conserved roles of natural products in bacterial physiology.</title>
        <authorList>
            <consortium name="Agbiome Team Llc"/>
            <person name="Bleich R.M."/>
            <person name="Grubbs K.J."/>
            <person name="Santa Maria K.C."/>
            <person name="Allen S.E."/>
            <person name="Farag S."/>
            <person name="Shank E.A."/>
            <person name="Bowers A."/>
        </authorList>
    </citation>
    <scope>NUCLEOTIDE SEQUENCE [LARGE SCALE GENOMIC DNA]</scope>
    <source>
        <strain evidence="2 3">AFS037265</strain>
    </source>
</reference>
<dbReference type="EMBL" id="NUTL01000096">
    <property type="protein sequence ID" value="PHE91707.1"/>
    <property type="molecule type" value="Genomic_DNA"/>
</dbReference>
<sequence>MNQLETVQCGGGPGKVTEWINKHHADSSKKINDEKGIEASLAERIGNAGSGVSKSNFLMLKPKRLLLIKEIQMTQLNCERILIRSGKS</sequence>
<evidence type="ECO:0000313" key="1">
    <source>
        <dbReference type="EMBL" id="MDR4328357.1"/>
    </source>
</evidence>
<name>A0AAJ1Z6I9_9BACI</name>
<gene>
    <name evidence="2" type="ORF">COF81_21490</name>
    <name evidence="1" type="ORF">FOS08_21285</name>
</gene>
<accession>A0AAJ1Z6I9</accession>
<reference evidence="1" key="2">
    <citation type="submission" date="2019-07" db="EMBL/GenBank/DDBJ databases">
        <title>Phylogenomic Reclassification of ATCC Bacillus Strains and Various Taxa within the Genus Bacillus.</title>
        <authorList>
            <person name="Riojas M.A."/>
            <person name="Frank A.M."/>
            <person name="Fenn S.L."/>
            <person name="King S.P."/>
            <person name="Brower S.M."/>
            <person name="Hazbon M.H."/>
        </authorList>
    </citation>
    <scope>NUCLEOTIDE SEQUENCE</scope>
    <source>
        <strain evidence="1">NR-12239</strain>
    </source>
</reference>
<protein>
    <submittedName>
        <fullName evidence="1">Uncharacterized protein</fullName>
    </submittedName>
</protein>
<evidence type="ECO:0000313" key="4">
    <source>
        <dbReference type="Proteomes" id="UP001248134"/>
    </source>
</evidence>
<comment type="caution">
    <text evidence="1">The sequence shown here is derived from an EMBL/GenBank/DDBJ whole genome shotgun (WGS) entry which is preliminary data.</text>
</comment>
<evidence type="ECO:0000313" key="3">
    <source>
        <dbReference type="Proteomes" id="UP000221918"/>
    </source>
</evidence>
<dbReference type="Proteomes" id="UP000221918">
    <property type="component" value="Unassembled WGS sequence"/>
</dbReference>
<proteinExistence type="predicted"/>
<organism evidence="1 4">
    <name type="scientific">Bacillus pseudomycoides</name>
    <dbReference type="NCBI Taxonomy" id="64104"/>
    <lineage>
        <taxon>Bacteria</taxon>
        <taxon>Bacillati</taxon>
        <taxon>Bacillota</taxon>
        <taxon>Bacilli</taxon>
        <taxon>Bacillales</taxon>
        <taxon>Bacillaceae</taxon>
        <taxon>Bacillus</taxon>
        <taxon>Bacillus cereus group</taxon>
    </lineage>
</organism>
<evidence type="ECO:0000313" key="2">
    <source>
        <dbReference type="EMBL" id="PHE91707.1"/>
    </source>
</evidence>
<dbReference type="Proteomes" id="UP001248134">
    <property type="component" value="Unassembled WGS sequence"/>
</dbReference>
<dbReference type="RefSeq" id="WP_018766324.1">
    <property type="nucleotide sequence ID" value="NZ_CM000744.1"/>
</dbReference>